<accession>A0A7J5D2Q3</accession>
<organism evidence="3 4">
    <name type="scientific">Streptomyces triticiradicis</name>
    <dbReference type="NCBI Taxonomy" id="2651189"/>
    <lineage>
        <taxon>Bacteria</taxon>
        <taxon>Bacillati</taxon>
        <taxon>Actinomycetota</taxon>
        <taxon>Actinomycetes</taxon>
        <taxon>Kitasatosporales</taxon>
        <taxon>Streptomycetaceae</taxon>
        <taxon>Streptomyces</taxon>
    </lineage>
</organism>
<keyword evidence="4" id="KW-1185">Reference proteome</keyword>
<dbReference type="GO" id="GO:0003677">
    <property type="term" value="F:DNA binding"/>
    <property type="evidence" value="ECO:0007669"/>
    <property type="project" value="InterPro"/>
</dbReference>
<dbReference type="InterPro" id="IPR001387">
    <property type="entry name" value="Cro/C1-type_HTH"/>
</dbReference>
<dbReference type="EMBL" id="WBKG01000057">
    <property type="protein sequence ID" value="KAB1977851.1"/>
    <property type="molecule type" value="Genomic_DNA"/>
</dbReference>
<evidence type="ECO:0000256" key="1">
    <source>
        <dbReference type="SAM" id="MobiDB-lite"/>
    </source>
</evidence>
<dbReference type="Proteomes" id="UP000442990">
    <property type="component" value="Unassembled WGS sequence"/>
</dbReference>
<feature type="region of interest" description="Disordered" evidence="1">
    <location>
        <begin position="234"/>
        <end position="258"/>
    </location>
</feature>
<feature type="compositionally biased region" description="Pro residues" evidence="1">
    <location>
        <begin position="132"/>
        <end position="155"/>
    </location>
</feature>
<evidence type="ECO:0000313" key="3">
    <source>
        <dbReference type="EMBL" id="KAB1977851.1"/>
    </source>
</evidence>
<keyword evidence="2" id="KW-1133">Transmembrane helix</keyword>
<comment type="caution">
    <text evidence="3">The sequence shown here is derived from an EMBL/GenBank/DDBJ whole genome shotgun (WGS) entry which is preliminary data.</text>
</comment>
<dbReference type="CDD" id="cd00093">
    <property type="entry name" value="HTH_XRE"/>
    <property type="match status" value="1"/>
</dbReference>
<feature type="region of interest" description="Disordered" evidence="1">
    <location>
        <begin position="84"/>
        <end position="158"/>
    </location>
</feature>
<keyword evidence="2" id="KW-0472">Membrane</keyword>
<evidence type="ECO:0000256" key="2">
    <source>
        <dbReference type="SAM" id="Phobius"/>
    </source>
</evidence>
<gene>
    <name evidence="3" type="ORF">F8144_40870</name>
</gene>
<reference evidence="3 4" key="1">
    <citation type="submission" date="2019-09" db="EMBL/GenBank/DDBJ databases">
        <title>Isolation and identification of active actinomycetes.</title>
        <authorList>
            <person name="Yu Z."/>
            <person name="Han C."/>
            <person name="Yu B."/>
        </authorList>
    </citation>
    <scope>NUCLEOTIDE SEQUENCE [LARGE SCALE GENOMIC DNA]</scope>
    <source>
        <strain evidence="3 4">NEAU-H2</strain>
    </source>
</reference>
<dbReference type="SUPFAM" id="SSF47413">
    <property type="entry name" value="lambda repressor-like DNA-binding domains"/>
    <property type="match status" value="1"/>
</dbReference>
<evidence type="ECO:0000313" key="4">
    <source>
        <dbReference type="Proteomes" id="UP000442990"/>
    </source>
</evidence>
<keyword evidence="2" id="KW-0812">Transmembrane</keyword>
<dbReference type="InterPro" id="IPR010982">
    <property type="entry name" value="Lambda_DNA-bd_dom_sf"/>
</dbReference>
<feature type="transmembrane region" description="Helical" evidence="2">
    <location>
        <begin position="196"/>
        <end position="217"/>
    </location>
</feature>
<dbReference type="Pfam" id="PF13560">
    <property type="entry name" value="HTH_31"/>
    <property type="match status" value="1"/>
</dbReference>
<dbReference type="AlphaFoldDB" id="A0A7J5D2Q3"/>
<name>A0A7J5D2Q3_9ACTN</name>
<protein>
    <submittedName>
        <fullName evidence="3">Helix-turn-helix domain-containing protein</fullName>
    </submittedName>
</protein>
<dbReference type="RefSeq" id="WP_151474495.1">
    <property type="nucleotide sequence ID" value="NZ_WBKG01000057.1"/>
</dbReference>
<feature type="compositionally biased region" description="Low complexity" evidence="1">
    <location>
        <begin position="104"/>
        <end position="115"/>
    </location>
</feature>
<proteinExistence type="predicted"/>
<sequence>MAAADDDVTRFAELLARLKARTDRSYAALARRLDMNASTLHRYCAGEAVPLDFAVVERFAVLCRASPQERVELHRLWILAAAERRRSRPAAARPRPSATPPRAVPAGEPAVPAGGTEEHGKTSEPGATTVPRPAPAPSTSPAPDAAPAPASPDAPPLREAPDIAAARTAQDTPPAPGAAAGAVGERPSRAWYRRRPAVVSAVLGTVLLLTAAGLSAISGFPGFPGFPDVLSPGSPGGAASPHHGPSASPASSPAPSSTPAVPFTWTVNSHMWEEDCGHDYIIDKPPRQVPPPPVAEDAEVWANAQDAVHGGETIVRVAVQGRTSAAVVLEALHVRVVRRAAAPTGGAFVYDTSLGCGGGIRPRSFEVSLDKHTPIPHAVSGRKGDTVLPARRLPYRISVEDPEVLLVKARTEHCACDWYLDLDWSSQGSTGTTRIDDHGRPFRTAGIAGLPLYRYAGSSPRWVPDSPRS</sequence>